<comment type="caution">
    <text evidence="1">The sequence shown here is derived from an EMBL/GenBank/DDBJ whole genome shotgun (WGS) entry which is preliminary data.</text>
</comment>
<evidence type="ECO:0000313" key="2">
    <source>
        <dbReference type="Proteomes" id="UP000317650"/>
    </source>
</evidence>
<gene>
    <name evidence="1" type="ORF">C4D60_Mb02t16200</name>
</gene>
<evidence type="ECO:0000313" key="1">
    <source>
        <dbReference type="EMBL" id="THU45284.1"/>
    </source>
</evidence>
<keyword evidence="2" id="KW-1185">Reference proteome</keyword>
<name>A0A4S8ICG6_MUSBA</name>
<dbReference type="Proteomes" id="UP000317650">
    <property type="component" value="Chromosome 2"/>
</dbReference>
<dbReference type="EMBL" id="PYDT01000011">
    <property type="protein sequence ID" value="THU45284.1"/>
    <property type="molecule type" value="Genomic_DNA"/>
</dbReference>
<sequence length="150" mass="16297">MCWRSPSQSPRNMDMNTASTLLFAPSVWAMLTRRSRSSSSSFHPSHGVFYVDAHRPEVGQIDQDKAALLLGSVRQAFVVVPAAPNSDRQAVIPAADDRCLNLGCISRSDDEEGFWCFRGSESEVLDGGIEEGEVGRAVGKVEETRPVGEG</sequence>
<proteinExistence type="predicted"/>
<dbReference type="AlphaFoldDB" id="A0A4S8ICG6"/>
<organism evidence="1 2">
    <name type="scientific">Musa balbisiana</name>
    <name type="common">Banana</name>
    <dbReference type="NCBI Taxonomy" id="52838"/>
    <lineage>
        <taxon>Eukaryota</taxon>
        <taxon>Viridiplantae</taxon>
        <taxon>Streptophyta</taxon>
        <taxon>Embryophyta</taxon>
        <taxon>Tracheophyta</taxon>
        <taxon>Spermatophyta</taxon>
        <taxon>Magnoliopsida</taxon>
        <taxon>Liliopsida</taxon>
        <taxon>Zingiberales</taxon>
        <taxon>Musaceae</taxon>
        <taxon>Musa</taxon>
    </lineage>
</organism>
<protein>
    <submittedName>
        <fullName evidence="1">Uncharacterized protein</fullName>
    </submittedName>
</protein>
<reference evidence="1 2" key="1">
    <citation type="journal article" date="2019" name="Nat. Plants">
        <title>Genome sequencing of Musa balbisiana reveals subgenome evolution and function divergence in polyploid bananas.</title>
        <authorList>
            <person name="Yao X."/>
        </authorList>
    </citation>
    <scope>NUCLEOTIDE SEQUENCE [LARGE SCALE GENOMIC DNA]</scope>
    <source>
        <strain evidence="2">cv. DH-PKW</strain>
        <tissue evidence="1">Leaves</tissue>
    </source>
</reference>
<accession>A0A4S8ICG6</accession>